<dbReference type="Gene3D" id="3.40.50.720">
    <property type="entry name" value="NAD(P)-binding Rossmann-like Domain"/>
    <property type="match status" value="1"/>
</dbReference>
<evidence type="ECO:0000313" key="4">
    <source>
        <dbReference type="Proteomes" id="UP000636800"/>
    </source>
</evidence>
<reference evidence="3 4" key="1">
    <citation type="journal article" date="2020" name="Nat. Food">
        <title>A phased Vanilla planifolia genome enables genetic improvement of flavour and production.</title>
        <authorList>
            <person name="Hasing T."/>
            <person name="Tang H."/>
            <person name="Brym M."/>
            <person name="Khazi F."/>
            <person name="Huang T."/>
            <person name="Chambers A.H."/>
        </authorList>
    </citation>
    <scope>NUCLEOTIDE SEQUENCE [LARGE SCALE GENOMIC DNA]</scope>
    <source>
        <tissue evidence="3">Leaf</tissue>
    </source>
</reference>
<evidence type="ECO:0000313" key="3">
    <source>
        <dbReference type="EMBL" id="KAG0452000.1"/>
    </source>
</evidence>
<dbReference type="PANTHER" id="PTHR24320">
    <property type="entry name" value="RETINOL DEHYDROGENASE"/>
    <property type="match status" value="1"/>
</dbReference>
<protein>
    <submittedName>
        <fullName evidence="3">Uncharacterized protein</fullName>
    </submittedName>
</protein>
<evidence type="ECO:0000256" key="1">
    <source>
        <dbReference type="ARBA" id="ARBA00006484"/>
    </source>
</evidence>
<dbReference type="InterPro" id="IPR002347">
    <property type="entry name" value="SDR_fam"/>
</dbReference>
<accession>A0A835PDZ2</accession>
<dbReference type="Proteomes" id="UP000636800">
    <property type="component" value="Unassembled WGS sequence"/>
</dbReference>
<comment type="similarity">
    <text evidence="1">Belongs to the short-chain dehydrogenases/reductases (SDR) family.</text>
</comment>
<dbReference type="EMBL" id="JADCNL010000035">
    <property type="protein sequence ID" value="KAG0452000.1"/>
    <property type="molecule type" value="Genomic_DNA"/>
</dbReference>
<keyword evidence="4" id="KW-1185">Reference proteome</keyword>
<evidence type="ECO:0000256" key="2">
    <source>
        <dbReference type="ARBA" id="ARBA00023002"/>
    </source>
</evidence>
<organism evidence="3 4">
    <name type="scientific">Vanilla planifolia</name>
    <name type="common">Vanilla</name>
    <dbReference type="NCBI Taxonomy" id="51239"/>
    <lineage>
        <taxon>Eukaryota</taxon>
        <taxon>Viridiplantae</taxon>
        <taxon>Streptophyta</taxon>
        <taxon>Embryophyta</taxon>
        <taxon>Tracheophyta</taxon>
        <taxon>Spermatophyta</taxon>
        <taxon>Magnoliopsida</taxon>
        <taxon>Liliopsida</taxon>
        <taxon>Asparagales</taxon>
        <taxon>Orchidaceae</taxon>
        <taxon>Vanilloideae</taxon>
        <taxon>Vanilleae</taxon>
        <taxon>Vanilla</taxon>
    </lineage>
</organism>
<dbReference type="Pfam" id="PF00106">
    <property type="entry name" value="adh_short"/>
    <property type="match status" value="1"/>
</dbReference>
<dbReference type="OrthoDB" id="449109at2759"/>
<dbReference type="PRINTS" id="PR00081">
    <property type="entry name" value="GDHRDH"/>
</dbReference>
<gene>
    <name evidence="3" type="ORF">HPP92_026193</name>
</gene>
<proteinExistence type="inferred from homology"/>
<keyword evidence="2" id="KW-0560">Oxidoreductase</keyword>
<name>A0A835PDZ2_VANPL</name>
<sequence length="165" mass="18081">MAETARESGIEGRIVNVSSGSHRWYSGDPLSYLRLLAAGQVRYDAGRAYGLSKLAMVMHTKEMARRLKKMGANVTVNCVNPGIARTRLNRDIEGFVLIGDRLTQAAATTCYVAVHPAMSGVSGKYYADCNMVETSNCEEEAEARLWCESEAMIHAAEERAGEETE</sequence>
<dbReference type="InterPro" id="IPR036291">
    <property type="entry name" value="NAD(P)-bd_dom_sf"/>
</dbReference>
<dbReference type="SUPFAM" id="SSF51735">
    <property type="entry name" value="NAD(P)-binding Rossmann-fold domains"/>
    <property type="match status" value="1"/>
</dbReference>
<dbReference type="PANTHER" id="PTHR24320:SF114">
    <property type="entry name" value="OS03G0115700 PROTEIN"/>
    <property type="match status" value="1"/>
</dbReference>
<comment type="caution">
    <text evidence="3">The sequence shown here is derived from an EMBL/GenBank/DDBJ whole genome shotgun (WGS) entry which is preliminary data.</text>
</comment>
<dbReference type="GO" id="GO:0016491">
    <property type="term" value="F:oxidoreductase activity"/>
    <property type="evidence" value="ECO:0007669"/>
    <property type="project" value="UniProtKB-KW"/>
</dbReference>
<dbReference type="AlphaFoldDB" id="A0A835PDZ2"/>